<accession>A0A922ICN9</accession>
<reference evidence="2" key="1">
    <citation type="submission" date="2013-05" db="EMBL/GenBank/DDBJ databases">
        <authorList>
            <person name="Yim A.K.Y."/>
            <person name="Chan T.F."/>
            <person name="Ji K.M."/>
            <person name="Liu X.Y."/>
            <person name="Zhou J.W."/>
            <person name="Li R.Q."/>
            <person name="Yang K.Y."/>
            <person name="Li J."/>
            <person name="Li M."/>
            <person name="Law P.T.W."/>
            <person name="Wu Y.L."/>
            <person name="Cai Z.L."/>
            <person name="Qin H."/>
            <person name="Bao Y."/>
            <person name="Leung R.K.K."/>
            <person name="Ng P.K.S."/>
            <person name="Zou J."/>
            <person name="Zhong X.J."/>
            <person name="Ran P.X."/>
            <person name="Zhong N.S."/>
            <person name="Liu Z.G."/>
            <person name="Tsui S.K.W."/>
        </authorList>
    </citation>
    <scope>NUCLEOTIDE SEQUENCE</scope>
    <source>
        <strain evidence="2">Derf</strain>
        <tissue evidence="2">Whole organism</tissue>
    </source>
</reference>
<dbReference type="Gene3D" id="1.20.58.1520">
    <property type="match status" value="1"/>
</dbReference>
<dbReference type="GO" id="GO:0004180">
    <property type="term" value="F:carboxypeptidase activity"/>
    <property type="evidence" value="ECO:0007669"/>
    <property type="project" value="UniProtKB-KW"/>
</dbReference>
<keyword evidence="2" id="KW-0121">Carboxypeptidase</keyword>
<dbReference type="Pfam" id="PF03999">
    <property type="entry name" value="MAP65_ASE1"/>
    <property type="match status" value="1"/>
</dbReference>
<comment type="caution">
    <text evidence="2">The sequence shown here is derived from an EMBL/GenBank/DDBJ whole genome shotgun (WGS) entry which is preliminary data.</text>
</comment>
<name>A0A922ICN9_DERFA</name>
<protein>
    <submittedName>
        <fullName evidence="2">Carboxypeptidase C prc1</fullName>
    </submittedName>
</protein>
<dbReference type="Proteomes" id="UP000790347">
    <property type="component" value="Unassembled WGS sequence"/>
</dbReference>
<dbReference type="EMBL" id="ASGP02000001">
    <property type="protein sequence ID" value="KAH9527901.1"/>
    <property type="molecule type" value="Genomic_DNA"/>
</dbReference>
<keyword evidence="3" id="KW-1185">Reference proteome</keyword>
<gene>
    <name evidence="2" type="primary">PRC1_1</name>
    <name evidence="2" type="ORF">DERF_001890</name>
</gene>
<feature type="region of interest" description="Disordered" evidence="1">
    <location>
        <begin position="1"/>
        <end position="21"/>
    </location>
</feature>
<reference evidence="2" key="2">
    <citation type="journal article" date="2022" name="Res Sq">
        <title>Comparative Genomics Reveals Insights into the Divergent Evolution of Astigmatic Mites and Household Pest Adaptations.</title>
        <authorList>
            <person name="Xiong Q."/>
            <person name="Wan A.T.-Y."/>
            <person name="Liu X.-Y."/>
            <person name="Fung C.S.-H."/>
            <person name="Xiao X."/>
            <person name="Malainual N."/>
            <person name="Hou J."/>
            <person name="Wang L."/>
            <person name="Wang M."/>
            <person name="Yang K."/>
            <person name="Cui Y."/>
            <person name="Leung E."/>
            <person name="Nong W."/>
            <person name="Shin S.-K."/>
            <person name="Au S."/>
            <person name="Jeong K.Y."/>
            <person name="Chew F.T."/>
            <person name="Hui J."/>
            <person name="Leung T.F."/>
            <person name="Tungtrongchitr A."/>
            <person name="Zhong N."/>
            <person name="Liu Z."/>
            <person name="Tsui S."/>
        </authorList>
    </citation>
    <scope>NUCLEOTIDE SEQUENCE</scope>
    <source>
        <strain evidence="2">Derf</strain>
        <tissue evidence="2">Whole organism</tissue>
    </source>
</reference>
<dbReference type="AlphaFoldDB" id="A0A922ICN9"/>
<sequence>MTWQLHQNNDHGRINGPDEYGHDNVVIRIRRTNMSSIESIQRSLSASFSEQFLDTNENQCDDQAFVPEPMNTNDETIITDSNIHYDNDECWRKMSEEFLHHFRRQAKRLYKICSKMTRSSKCREETMREFSQKLLHEMESFVKRKKSIYESRLEEIDSLKREIETILSQVILFMPESRLRKYLRISIGSTFDHEEESSIEDRLDELKRMQQSLIECRDKHVSKVIDSQEKLRQLIKILGIDSYDSNDYTRFLSTHLLDIEELKLLRNELANLHILMHQRQLLCSQMAKQICFIVGLVPLPRFKNEPFLIDHLDFNKNPIEDYCIGRHFIYSEENITILKDYLNQCQVEFKNSWQSIQSKFEQLDQMYSLFDLECPDNDAFNLVKAILNQYDLYQKEHQDKKDLTGFLFENYSSFPFFAAINDLACIQKQLDDDYNHYEQMKSSRMEEIIELVRKHFVTLSAKCMIDFESLIESDDRYRQLFQKSDNYNAQLLEEHEAELAQLKRYYNEYEKFFMLITQYQKLKEEIIECEQKSRDVYKTKNRGGIMLQISNKKRSTQKRLMHLQEQIRKWYIEYCNQQQQQQQQLENNDSKIPFDYYGVQIEDIINKI</sequence>
<keyword evidence="2" id="KW-0645">Protease</keyword>
<keyword evidence="2" id="KW-0378">Hydrolase</keyword>
<organism evidence="2 3">
    <name type="scientific">Dermatophagoides farinae</name>
    <name type="common">American house dust mite</name>
    <dbReference type="NCBI Taxonomy" id="6954"/>
    <lineage>
        <taxon>Eukaryota</taxon>
        <taxon>Metazoa</taxon>
        <taxon>Ecdysozoa</taxon>
        <taxon>Arthropoda</taxon>
        <taxon>Chelicerata</taxon>
        <taxon>Arachnida</taxon>
        <taxon>Acari</taxon>
        <taxon>Acariformes</taxon>
        <taxon>Sarcoptiformes</taxon>
        <taxon>Astigmata</taxon>
        <taxon>Psoroptidia</taxon>
        <taxon>Analgoidea</taxon>
        <taxon>Pyroglyphidae</taxon>
        <taxon>Dermatophagoidinae</taxon>
        <taxon>Dermatophagoides</taxon>
    </lineage>
</organism>
<proteinExistence type="predicted"/>
<evidence type="ECO:0000313" key="2">
    <source>
        <dbReference type="EMBL" id="KAH9527901.1"/>
    </source>
</evidence>
<evidence type="ECO:0000313" key="3">
    <source>
        <dbReference type="Proteomes" id="UP000790347"/>
    </source>
</evidence>
<evidence type="ECO:0000256" key="1">
    <source>
        <dbReference type="SAM" id="MobiDB-lite"/>
    </source>
</evidence>